<dbReference type="STRING" id="530564.Psta_0439"/>
<name>D2R397_PIRSD</name>
<dbReference type="Proteomes" id="UP000001887">
    <property type="component" value="Chromosome"/>
</dbReference>
<evidence type="ECO:0008006" key="3">
    <source>
        <dbReference type="Google" id="ProtNLM"/>
    </source>
</evidence>
<organism evidence="1 2">
    <name type="scientific">Pirellula staleyi (strain ATCC 27377 / DSM 6068 / ICPB 4128)</name>
    <name type="common">Pirella staleyi</name>
    <dbReference type="NCBI Taxonomy" id="530564"/>
    <lineage>
        <taxon>Bacteria</taxon>
        <taxon>Pseudomonadati</taxon>
        <taxon>Planctomycetota</taxon>
        <taxon>Planctomycetia</taxon>
        <taxon>Pirellulales</taxon>
        <taxon>Pirellulaceae</taxon>
        <taxon>Pirellula</taxon>
    </lineage>
</organism>
<proteinExistence type="predicted"/>
<keyword evidence="2" id="KW-1185">Reference proteome</keyword>
<protein>
    <recommendedName>
        <fullName evidence="3">Leucine-rich repeat domain-containing protein</fullName>
    </recommendedName>
</protein>
<dbReference type="InterPro" id="IPR032675">
    <property type="entry name" value="LRR_dom_sf"/>
</dbReference>
<dbReference type="AlphaFoldDB" id="D2R397"/>
<dbReference type="OrthoDB" id="790461at2"/>
<reference evidence="1 2" key="1">
    <citation type="journal article" date="2009" name="Stand. Genomic Sci.">
        <title>Complete genome sequence of Pirellula staleyi type strain (ATCC 27377).</title>
        <authorList>
            <person name="Clum A."/>
            <person name="Tindall B.J."/>
            <person name="Sikorski J."/>
            <person name="Ivanova N."/>
            <person name="Mavrommatis K."/>
            <person name="Lucas S."/>
            <person name="Glavina del Rio T."/>
            <person name="Nolan M."/>
            <person name="Chen F."/>
            <person name="Tice H."/>
            <person name="Pitluck S."/>
            <person name="Cheng J.F."/>
            <person name="Chertkov O."/>
            <person name="Brettin T."/>
            <person name="Han C."/>
            <person name="Detter J.C."/>
            <person name="Kuske C."/>
            <person name="Bruce D."/>
            <person name="Goodwin L."/>
            <person name="Ovchinikova G."/>
            <person name="Pati A."/>
            <person name="Mikhailova N."/>
            <person name="Chen A."/>
            <person name="Palaniappan K."/>
            <person name="Land M."/>
            <person name="Hauser L."/>
            <person name="Chang Y.J."/>
            <person name="Jeffries C.D."/>
            <person name="Chain P."/>
            <person name="Rohde M."/>
            <person name="Goker M."/>
            <person name="Bristow J."/>
            <person name="Eisen J.A."/>
            <person name="Markowitz V."/>
            <person name="Hugenholtz P."/>
            <person name="Kyrpides N.C."/>
            <person name="Klenk H.P."/>
            <person name="Lapidus A."/>
        </authorList>
    </citation>
    <scope>NUCLEOTIDE SEQUENCE [LARGE SCALE GENOMIC DNA]</scope>
    <source>
        <strain evidence="2">ATCC 27377 / DSM 6068 / ICPB 4128</strain>
    </source>
</reference>
<dbReference type="KEGG" id="psl:Psta_0439"/>
<evidence type="ECO:0000313" key="1">
    <source>
        <dbReference type="EMBL" id="ADB15128.1"/>
    </source>
</evidence>
<dbReference type="eggNOG" id="COG4886">
    <property type="taxonomic scope" value="Bacteria"/>
</dbReference>
<dbReference type="EMBL" id="CP001848">
    <property type="protein sequence ID" value="ADB15128.1"/>
    <property type="molecule type" value="Genomic_DNA"/>
</dbReference>
<accession>D2R397</accession>
<dbReference type="Gene3D" id="3.80.10.10">
    <property type="entry name" value="Ribonuclease Inhibitor"/>
    <property type="match status" value="1"/>
</dbReference>
<gene>
    <name evidence="1" type="ordered locus">Psta_0439</name>
</gene>
<evidence type="ECO:0000313" key="2">
    <source>
        <dbReference type="Proteomes" id="UP000001887"/>
    </source>
</evidence>
<dbReference type="HOGENOM" id="CLU_1160243_0_0_0"/>
<dbReference type="SUPFAM" id="SSF52058">
    <property type="entry name" value="L domain-like"/>
    <property type="match status" value="1"/>
</dbReference>
<sequence>MPTRNYIKEFAATHRAPYLGMPPGMVLCDDVADLPSDVRSVWLNRKTKHIDDLPRFREIRRVHSPLHEEWLPAFASMPNLEHVKLTLPKCKDIPSLACLKNLRTLVLGWNRQQESLEFVRGMDWLHSLCVSEAMGVTSLEPLSTLPELREIYIDGQISARYQVESLNPLSALKELQFAVLLVRLPKERRNLLPLKQLKKLEYLWLSDDYYPSEYDALLDALPQLKEICFNGGKRWPAPK</sequence>